<dbReference type="PROSITE" id="PS51257">
    <property type="entry name" value="PROKAR_LIPOPROTEIN"/>
    <property type="match status" value="1"/>
</dbReference>
<dbReference type="AlphaFoldDB" id="A0AAJ5RRN3"/>
<organism evidence="1 2">
    <name type="scientific">Lysinibacillus irui</name>
    <dbReference type="NCBI Taxonomy" id="2998077"/>
    <lineage>
        <taxon>Bacteria</taxon>
        <taxon>Bacillati</taxon>
        <taxon>Bacillota</taxon>
        <taxon>Bacilli</taxon>
        <taxon>Bacillales</taxon>
        <taxon>Bacillaceae</taxon>
        <taxon>Lysinibacillus</taxon>
    </lineage>
</organism>
<evidence type="ECO:0000313" key="2">
    <source>
        <dbReference type="Proteomes" id="UP001219585"/>
    </source>
</evidence>
<gene>
    <name evidence="1" type="ORF">OU989_08080</name>
</gene>
<sequence length="246" mass="27559">MKKEFGMLVLSSILLLVGCSVHQESSQKDENSSTEQLSMQPKQEAKESIIWFSENNEVQLTPKTKVSDGFSGVTVAVNNMEKEFNWRFTTITEPQVYYTDITGDGKKEAVVIINTGRGTGLTIDEVHVLNSENLSEINVQPFEEIISDHFESKITKKGENLNIQVVVQGTEQHVNVVALDPHVEQEHLNFGGVVYYKLDNQKLTVVLGASVGVSPQYVGDVYITYQFDEAKNEFLAHQMKFVPLNS</sequence>
<reference evidence="1" key="1">
    <citation type="submission" date="2022-11" db="EMBL/GenBank/DDBJ databases">
        <title>Lysinibacillus irui.</title>
        <authorList>
            <person name="Akintayo S.O."/>
        </authorList>
    </citation>
    <scope>NUCLEOTIDE SEQUENCE</scope>
    <source>
        <strain evidence="1">IRB4-01</strain>
    </source>
</reference>
<name>A0AAJ5RRN3_9BACI</name>
<dbReference type="RefSeq" id="WP_274796618.1">
    <property type="nucleotide sequence ID" value="NZ_CP113527.1"/>
</dbReference>
<evidence type="ECO:0000313" key="1">
    <source>
        <dbReference type="EMBL" id="WDV08429.1"/>
    </source>
</evidence>
<proteinExistence type="predicted"/>
<dbReference type="EMBL" id="CP113527">
    <property type="protein sequence ID" value="WDV08429.1"/>
    <property type="molecule type" value="Genomic_DNA"/>
</dbReference>
<dbReference type="KEGG" id="liu:OU989_08080"/>
<protein>
    <recommendedName>
        <fullName evidence="3">Lipoprotein</fullName>
    </recommendedName>
</protein>
<accession>A0AAJ5RRN3</accession>
<dbReference type="Proteomes" id="UP001219585">
    <property type="component" value="Chromosome"/>
</dbReference>
<evidence type="ECO:0008006" key="3">
    <source>
        <dbReference type="Google" id="ProtNLM"/>
    </source>
</evidence>